<sequence>MLSTDIIDINYGPGIVQKLCARFLQLSKDSYNMPPIRSPRFKRCKSLAENTYAMVKEIRQCNTQMLPSELNREQENKQSNLFPATEINDAIELSGTYLYHATVIPNDTKANRRAKKIESIREIFEKISATTSTLPKKTYNINRYRRTFNLPSTANVESHSNVIKCDSNDVQLPVLNGEVRISVEFAQRDGNPPIPLIVEELTSEPSPSLPQPSYGGICDEDGLFDESHAEQMEQRSFHSESAKLSIFPAYTSTKLRVKMSKKDESNDGDSWQEVHRLLKKFRAIREERAKQIITQNLCKKDENKYGNMLDQANVHLTGNTKLRSHSADNYVNFLTHDNITENVGLNVETEVWPHVKPCVQTVFFSHEQS</sequence>
<evidence type="ECO:0000313" key="1">
    <source>
        <dbReference type="EMBL" id="VDM98718.1"/>
    </source>
</evidence>
<dbReference type="AlphaFoldDB" id="A0A0N5CQZ3"/>
<dbReference type="Proteomes" id="UP000276776">
    <property type="component" value="Unassembled WGS sequence"/>
</dbReference>
<reference evidence="1 2" key="2">
    <citation type="submission" date="2018-11" db="EMBL/GenBank/DDBJ databases">
        <authorList>
            <consortium name="Pathogen Informatics"/>
        </authorList>
    </citation>
    <scope>NUCLEOTIDE SEQUENCE [LARGE SCALE GENOMIC DNA]</scope>
</reference>
<name>A0A0N5CQZ3_THECL</name>
<proteinExistence type="predicted"/>
<dbReference type="WBParaSite" id="TCLT_0000264301-mRNA-1">
    <property type="protein sequence ID" value="TCLT_0000264301-mRNA-1"/>
    <property type="gene ID" value="TCLT_0000264301"/>
</dbReference>
<protein>
    <submittedName>
        <fullName evidence="1 3">Uncharacterized protein</fullName>
    </submittedName>
</protein>
<evidence type="ECO:0000313" key="2">
    <source>
        <dbReference type="Proteomes" id="UP000276776"/>
    </source>
</evidence>
<evidence type="ECO:0000313" key="3">
    <source>
        <dbReference type="WBParaSite" id="TCLT_0000264301-mRNA-1"/>
    </source>
</evidence>
<gene>
    <name evidence="1" type="ORF">TCLT_LOCUS2644</name>
</gene>
<organism evidence="3">
    <name type="scientific">Thelazia callipaeda</name>
    <name type="common">Oriental eyeworm</name>
    <name type="synonym">Parasitic nematode</name>
    <dbReference type="NCBI Taxonomy" id="103827"/>
    <lineage>
        <taxon>Eukaryota</taxon>
        <taxon>Metazoa</taxon>
        <taxon>Ecdysozoa</taxon>
        <taxon>Nematoda</taxon>
        <taxon>Chromadorea</taxon>
        <taxon>Rhabditida</taxon>
        <taxon>Spirurina</taxon>
        <taxon>Spiruromorpha</taxon>
        <taxon>Thelazioidea</taxon>
        <taxon>Thelaziidae</taxon>
        <taxon>Thelazia</taxon>
    </lineage>
</organism>
<dbReference type="OMA" id="CINFEID"/>
<keyword evidence="2" id="KW-1185">Reference proteome</keyword>
<dbReference type="OrthoDB" id="5851117at2759"/>
<reference evidence="3" key="1">
    <citation type="submission" date="2017-02" db="UniProtKB">
        <authorList>
            <consortium name="WormBaseParasite"/>
        </authorList>
    </citation>
    <scope>IDENTIFICATION</scope>
</reference>
<dbReference type="EMBL" id="UYYF01000605">
    <property type="protein sequence ID" value="VDM98718.1"/>
    <property type="molecule type" value="Genomic_DNA"/>
</dbReference>
<accession>A0A0N5CQZ3</accession>